<evidence type="ECO:0000256" key="8">
    <source>
        <dbReference type="ARBA" id="ARBA00031960"/>
    </source>
</evidence>
<evidence type="ECO:0000313" key="10">
    <source>
        <dbReference type="Proteomes" id="UP001187531"/>
    </source>
</evidence>
<evidence type="ECO:0000256" key="2">
    <source>
        <dbReference type="ARBA" id="ARBA00007864"/>
    </source>
</evidence>
<protein>
    <recommendedName>
        <fullName evidence="3">Mediator of RNA polymerase II transcription subunit 24</fullName>
    </recommendedName>
    <alternativeName>
        <fullName evidence="8">Mediator complex subunit 24</fullName>
    </alternativeName>
</protein>
<organism evidence="9 10">
    <name type="scientific">Artemia franciscana</name>
    <name type="common">Brine shrimp</name>
    <name type="synonym">Artemia sanfranciscana</name>
    <dbReference type="NCBI Taxonomy" id="6661"/>
    <lineage>
        <taxon>Eukaryota</taxon>
        <taxon>Metazoa</taxon>
        <taxon>Ecdysozoa</taxon>
        <taxon>Arthropoda</taxon>
        <taxon>Crustacea</taxon>
        <taxon>Branchiopoda</taxon>
        <taxon>Anostraca</taxon>
        <taxon>Artemiidae</taxon>
        <taxon>Artemia</taxon>
    </lineage>
</organism>
<dbReference type="GO" id="GO:0016592">
    <property type="term" value="C:mediator complex"/>
    <property type="evidence" value="ECO:0007669"/>
    <property type="project" value="InterPro"/>
</dbReference>
<evidence type="ECO:0000256" key="7">
    <source>
        <dbReference type="ARBA" id="ARBA00023242"/>
    </source>
</evidence>
<comment type="caution">
    <text evidence="9">The sequence shown here is derived from an EMBL/GenBank/DDBJ whole genome shotgun (WGS) entry which is preliminary data.</text>
</comment>
<proteinExistence type="inferred from homology"/>
<dbReference type="Pfam" id="PF11277">
    <property type="entry name" value="Med24_N"/>
    <property type="match status" value="1"/>
</dbReference>
<evidence type="ECO:0000256" key="5">
    <source>
        <dbReference type="ARBA" id="ARBA00023159"/>
    </source>
</evidence>
<keyword evidence="7" id="KW-0539">Nucleus</keyword>
<sequence>MHLPIKTDLPSNLKELILLAWKKRWTPLEWDLMSREVLEAQNIPRIDAAKALLKHAFIGMVPNQLIFSYFSHDVASKLLSPCEAVESIVEFEQFQKTNCILALLEVIKSIKLCSSRIDLTIDNPIRIASCHFRLLYWYSGVLSDCCAKLADLKSSQVHASILEETLARAKKIIYSPFERSLLILSLVHTMSFYSELSLRLRELDTLFRHFVKSGVPSITPEIKEALSSFLSELSNAVARLELPKLETADSSPMKFQTYGSIYGAIAVEALLRPESDGKKLIKQLVFLKRLKGLTMSELYCEILRGSYLGLESSSKENTKWDAFFFVRLPMLIGILHQIRSSEGPEYQATSNDLVEAVEHLLHQAIQLITVCDTKWQCNTLELLMSEIGKKTGLLSDDLIQLLINKKNGLSSGVVRPSNRENITHVLLSMGFADSLLRSLDEETKRQEVILDVLTKMLPSYNTLEIVCTAVAAGGRLPQFTTRFIRLNEMACLPGPEASRSGLARANLFDISFLMLCYIMQNYGMHLVLQGECINSFFCDWAQEHLVSRSTSDEDSIGSYLDQVLTQYLGNDVDPRSAQIRWPDQCVQVVCVMKEILVAWSTDVISENDAIAYTRMLRKYMMSLAVCAAVYLANRYQTWPEPQRSRAFILLECLGSPPIPEELALADKKERLILMSVVINNIINEVKPKEVHHNASTVTQSLGTFKPLEKIFRSCWSDAVSIGYVDQLSIARFDSLLSTAGPIWYTTEVFKACVNETHCLDSQRALEVAFSAISLSSVPCCIALASKVVPDILSSRAEA</sequence>
<dbReference type="GO" id="GO:0003712">
    <property type="term" value="F:transcription coregulator activity"/>
    <property type="evidence" value="ECO:0007669"/>
    <property type="project" value="TreeGrafter"/>
</dbReference>
<evidence type="ECO:0000256" key="4">
    <source>
        <dbReference type="ARBA" id="ARBA00023015"/>
    </source>
</evidence>
<keyword evidence="5" id="KW-0010">Activator</keyword>
<name>A0AA88I7K3_ARTSF</name>
<keyword evidence="10" id="KW-1185">Reference proteome</keyword>
<feature type="non-terminal residue" evidence="9">
    <location>
        <position position="1"/>
    </location>
</feature>
<dbReference type="PANTHER" id="PTHR12898">
    <property type="entry name" value="MEDIATOR OF RNA POLYMERASE II TRANSCRIPTION SUBUNIT 24"/>
    <property type="match status" value="1"/>
</dbReference>
<gene>
    <name evidence="9" type="ORF">QYM36_000203</name>
</gene>
<keyword evidence="4" id="KW-0805">Transcription regulation</keyword>
<keyword evidence="6" id="KW-0804">Transcription</keyword>
<dbReference type="GO" id="GO:0060261">
    <property type="term" value="P:positive regulation of transcription initiation by RNA polymerase II"/>
    <property type="evidence" value="ECO:0007669"/>
    <property type="project" value="TreeGrafter"/>
</dbReference>
<dbReference type="EMBL" id="JAVRJZ010000002">
    <property type="protein sequence ID" value="KAK2725620.1"/>
    <property type="molecule type" value="Genomic_DNA"/>
</dbReference>
<evidence type="ECO:0000256" key="3">
    <source>
        <dbReference type="ARBA" id="ARBA00019693"/>
    </source>
</evidence>
<reference evidence="9" key="1">
    <citation type="submission" date="2023-07" db="EMBL/GenBank/DDBJ databases">
        <title>Chromosome-level genome assembly of Artemia franciscana.</title>
        <authorList>
            <person name="Jo E."/>
        </authorList>
    </citation>
    <scope>NUCLEOTIDE SEQUENCE</scope>
    <source>
        <tissue evidence="9">Whole body</tissue>
    </source>
</reference>
<dbReference type="PANTHER" id="PTHR12898:SF1">
    <property type="entry name" value="MEDIATOR OF RNA POLYMERASE II TRANSCRIPTION SUBUNIT 24"/>
    <property type="match status" value="1"/>
</dbReference>
<comment type="similarity">
    <text evidence="2">Belongs to the Mediator complex subunit 24 family.</text>
</comment>
<evidence type="ECO:0000256" key="1">
    <source>
        <dbReference type="ARBA" id="ARBA00004123"/>
    </source>
</evidence>
<dbReference type="Proteomes" id="UP001187531">
    <property type="component" value="Unassembled WGS sequence"/>
</dbReference>
<evidence type="ECO:0000256" key="6">
    <source>
        <dbReference type="ARBA" id="ARBA00023163"/>
    </source>
</evidence>
<dbReference type="InterPro" id="IPR021429">
    <property type="entry name" value="Mediator_Med24"/>
</dbReference>
<comment type="subcellular location">
    <subcellularLocation>
        <location evidence="1">Nucleus</location>
    </subcellularLocation>
</comment>
<dbReference type="AlphaFoldDB" id="A0AA88I7K3"/>
<accession>A0AA88I7K3</accession>
<evidence type="ECO:0000313" key="9">
    <source>
        <dbReference type="EMBL" id="KAK2725620.1"/>
    </source>
</evidence>